<dbReference type="GO" id="GO:0004308">
    <property type="term" value="F:exo-alpha-sialidase activity"/>
    <property type="evidence" value="ECO:0007669"/>
    <property type="project" value="UniProtKB-EC"/>
</dbReference>
<dbReference type="EC" id="3.2.1.18" evidence="2"/>
<dbReference type="PANTHER" id="PTHR34407:SF1">
    <property type="entry name" value="SGNH HYDROLASE-TYPE ESTERASE DOMAIN-CONTAINING PROTEIN"/>
    <property type="match status" value="1"/>
</dbReference>
<dbReference type="CDD" id="cd00229">
    <property type="entry name" value="SGNH_hydrolase"/>
    <property type="match status" value="1"/>
</dbReference>
<dbReference type="InterPro" id="IPR029058">
    <property type="entry name" value="AB_hydrolase_fold"/>
</dbReference>
<comment type="caution">
    <text evidence="2">The sequence shown here is derived from an EMBL/GenBank/DDBJ whole genome shotgun (WGS) entry which is preliminary data.</text>
</comment>
<keyword evidence="3" id="KW-1185">Reference proteome</keyword>
<dbReference type="Gene3D" id="2.60.120.260">
    <property type="entry name" value="Galactose-binding domain-like"/>
    <property type="match status" value="1"/>
</dbReference>
<dbReference type="Gene3D" id="3.40.50.1110">
    <property type="entry name" value="SGNH hydrolase"/>
    <property type="match status" value="1"/>
</dbReference>
<dbReference type="Proteomes" id="UP001264980">
    <property type="component" value="Unassembled WGS sequence"/>
</dbReference>
<dbReference type="InterPro" id="IPR013830">
    <property type="entry name" value="SGNH_hydro"/>
</dbReference>
<dbReference type="InterPro" id="IPR036514">
    <property type="entry name" value="SGNH_hydro_sf"/>
</dbReference>
<evidence type="ECO:0000313" key="2">
    <source>
        <dbReference type="EMBL" id="MDR6807696.1"/>
    </source>
</evidence>
<accession>A0ABU1R2Q0</accession>
<protein>
    <submittedName>
        <fullName evidence="2">Sialidase-1</fullName>
        <ecNumber evidence="2">3.2.1.18</ecNumber>
    </submittedName>
</protein>
<dbReference type="Pfam" id="PF13472">
    <property type="entry name" value="Lipase_GDSL_2"/>
    <property type="match status" value="1"/>
</dbReference>
<dbReference type="PANTHER" id="PTHR34407">
    <property type="entry name" value="EXPRESSED PROTEIN"/>
    <property type="match status" value="1"/>
</dbReference>
<dbReference type="SUPFAM" id="SSF53474">
    <property type="entry name" value="alpha/beta-Hydrolases"/>
    <property type="match status" value="1"/>
</dbReference>
<dbReference type="EMBL" id="JAVDTI010000005">
    <property type="protein sequence ID" value="MDR6807696.1"/>
    <property type="molecule type" value="Genomic_DNA"/>
</dbReference>
<reference evidence="2 3" key="1">
    <citation type="submission" date="2023-07" db="EMBL/GenBank/DDBJ databases">
        <title>Sorghum-associated microbial communities from plants grown in Nebraska, USA.</title>
        <authorList>
            <person name="Schachtman D."/>
        </authorList>
    </citation>
    <scope>NUCLEOTIDE SEQUENCE [LARGE SCALE GENOMIC DNA]</scope>
    <source>
        <strain evidence="2 3">BE57</strain>
    </source>
</reference>
<evidence type="ECO:0000313" key="3">
    <source>
        <dbReference type="Proteomes" id="UP001264980"/>
    </source>
</evidence>
<name>A0ABU1R2Q0_9BACT</name>
<feature type="domain" description="SGNH hydrolase-type esterase" evidence="1">
    <location>
        <begin position="322"/>
        <end position="491"/>
    </location>
</feature>
<dbReference type="SUPFAM" id="SSF52266">
    <property type="entry name" value="SGNH hydrolase"/>
    <property type="match status" value="1"/>
</dbReference>
<sequence length="660" mass="74081">MCLPVKWVACVLLKAMNTKSFSWNLLAVLLLSATYISAQIPEKTTQWKGFEKVEFTFQDRNAWYVKPRKAIDGNPWIWRAHFPTWHTDMDSILLSRGFHVAYVNTNDMFAHPKAMQVWDAFYDYLVKEKHFAPKVALEGVSRGGLYVYGWAKRNPDKISCIYAEAPVADPKSWPGGKGKGKGSPKDWEAWKQIFNMTEEQAATFTDIPLNDLAGLASYKVPIVHVVGLKDEHAPVAENTDLLVKNYLALGGPVSVYPMTRGEQTLEGHHFPIEHPEFFANFIEQNSVPVQKPLLHTPYITLNNGLGNAFDKFRTTKKGTVAFLGGSITHNPGWRDKTSQYLQEHFPDTQFTFIAAGIPSLGSTPHSMRFSRDVLAKGTPDLLFVEAAVNDRGNGFSEKAQIRALDGILRQMYAANPTANVVMMAFAEPKKNDDYEAGKEPVEVGVHERVAKYYGAVYINLAKEVYDRIKAGEFTWKYDFKDLHPSPYGQEIYAQTIKEMLKMESPAAGAIKLPAAMDRFSYEKGSYHKLEEAKNLKGFTLDPDWKPKVKFSTRPGFVNVPMLVSETAGSSLDFEFKGRGVGIAIISGPDAGKITYTIDGKKPQTLDTYTPWSNQLHLPWYLMLADELSAGKHKLHLTISTEKNEKSEGNALRVVHLLVNE</sequence>
<keyword evidence="2" id="KW-0326">Glycosidase</keyword>
<keyword evidence="2" id="KW-0378">Hydrolase</keyword>
<gene>
    <name evidence="2" type="ORF">J2W84_004750</name>
</gene>
<evidence type="ECO:0000259" key="1">
    <source>
        <dbReference type="Pfam" id="PF13472"/>
    </source>
</evidence>
<proteinExistence type="predicted"/>
<dbReference type="Gene3D" id="3.40.50.1820">
    <property type="entry name" value="alpha/beta hydrolase"/>
    <property type="match status" value="1"/>
</dbReference>
<organism evidence="2 3">
    <name type="scientific">Dyadobacter fermentans</name>
    <dbReference type="NCBI Taxonomy" id="94254"/>
    <lineage>
        <taxon>Bacteria</taxon>
        <taxon>Pseudomonadati</taxon>
        <taxon>Bacteroidota</taxon>
        <taxon>Cytophagia</taxon>
        <taxon>Cytophagales</taxon>
        <taxon>Spirosomataceae</taxon>
        <taxon>Dyadobacter</taxon>
    </lineage>
</organism>